<accession>A0AAD4GIS0</accession>
<dbReference type="AlphaFoldDB" id="A0AAD4GIS0"/>
<evidence type="ECO:0000256" key="3">
    <source>
        <dbReference type="ARBA" id="ARBA00022801"/>
    </source>
</evidence>
<name>A0AAD4GIS0_BOLED</name>
<keyword evidence="5" id="KW-0472">Membrane</keyword>
<gene>
    <name evidence="9" type="ORF">L210DRAFT_841097</name>
</gene>
<organism evidence="9 10">
    <name type="scientific">Boletus edulis BED1</name>
    <dbReference type="NCBI Taxonomy" id="1328754"/>
    <lineage>
        <taxon>Eukaryota</taxon>
        <taxon>Fungi</taxon>
        <taxon>Dikarya</taxon>
        <taxon>Basidiomycota</taxon>
        <taxon>Agaricomycotina</taxon>
        <taxon>Agaricomycetes</taxon>
        <taxon>Agaricomycetidae</taxon>
        <taxon>Boletales</taxon>
        <taxon>Boletineae</taxon>
        <taxon>Boletaceae</taxon>
        <taxon>Boletoideae</taxon>
        <taxon>Boletus</taxon>
    </lineage>
</organism>
<comment type="caution">
    <text evidence="9">The sequence shown here is derived from an EMBL/GenBank/DDBJ whole genome shotgun (WGS) entry which is preliminary data.</text>
</comment>
<dbReference type="Pfam" id="PF10502">
    <property type="entry name" value="Peptidase_S26"/>
    <property type="match status" value="2"/>
</dbReference>
<evidence type="ECO:0000256" key="5">
    <source>
        <dbReference type="ARBA" id="ARBA00023136"/>
    </source>
</evidence>
<keyword evidence="3" id="KW-0378">Hydrolase</keyword>
<protein>
    <submittedName>
        <fullName evidence="9">Peptidase S24/S26A/S26B/S26C</fullName>
    </submittedName>
</protein>
<dbReference type="SUPFAM" id="SSF51306">
    <property type="entry name" value="LexA/Signal peptidase"/>
    <property type="match status" value="1"/>
</dbReference>
<keyword evidence="10" id="KW-1185">Reference proteome</keyword>
<dbReference type="CDD" id="cd06530">
    <property type="entry name" value="S26_SPase_I"/>
    <property type="match status" value="1"/>
</dbReference>
<comment type="similarity">
    <text evidence="6">Belongs to the peptidase S26 family. IMP1 subfamily.</text>
</comment>
<keyword evidence="2" id="KW-0999">Mitochondrion inner membrane</keyword>
<dbReference type="EMBL" id="WHUW01000005">
    <property type="protein sequence ID" value="KAF8446128.1"/>
    <property type="molecule type" value="Genomic_DNA"/>
</dbReference>
<evidence type="ECO:0000256" key="7">
    <source>
        <dbReference type="PIRSR" id="PIRSR600223-1"/>
    </source>
</evidence>
<feature type="active site" evidence="7">
    <location>
        <position position="96"/>
    </location>
</feature>
<feature type="domain" description="Peptidase S26" evidence="8">
    <location>
        <begin position="27"/>
        <end position="109"/>
    </location>
</feature>
<dbReference type="GO" id="GO:0042720">
    <property type="term" value="C:mitochondrial inner membrane peptidase complex"/>
    <property type="evidence" value="ECO:0007669"/>
    <property type="project" value="TreeGrafter"/>
</dbReference>
<dbReference type="InterPro" id="IPR019757">
    <property type="entry name" value="Pept_S26A_signal_pept_1_Lys-AS"/>
</dbReference>
<dbReference type="Proteomes" id="UP001194468">
    <property type="component" value="Unassembled WGS sequence"/>
</dbReference>
<evidence type="ECO:0000313" key="9">
    <source>
        <dbReference type="EMBL" id="KAF8446128.1"/>
    </source>
</evidence>
<dbReference type="InterPro" id="IPR019758">
    <property type="entry name" value="Pept_S26A_signal_pept_1_CS"/>
</dbReference>
<dbReference type="InterPro" id="IPR052064">
    <property type="entry name" value="Mito_IMP1_subunit"/>
</dbReference>
<feature type="active site" evidence="7">
    <location>
        <position position="50"/>
    </location>
</feature>
<dbReference type="InterPro" id="IPR019533">
    <property type="entry name" value="Peptidase_S26"/>
</dbReference>
<evidence type="ECO:0000256" key="2">
    <source>
        <dbReference type="ARBA" id="ARBA00022792"/>
    </source>
</evidence>
<evidence type="ECO:0000259" key="8">
    <source>
        <dbReference type="Pfam" id="PF10502"/>
    </source>
</evidence>
<dbReference type="InterPro" id="IPR000223">
    <property type="entry name" value="Pept_S26A_signal_pept_1"/>
</dbReference>
<dbReference type="PROSITE" id="PS00760">
    <property type="entry name" value="SPASE_I_2"/>
    <property type="match status" value="1"/>
</dbReference>
<dbReference type="PRINTS" id="PR00727">
    <property type="entry name" value="LEADERPTASE"/>
</dbReference>
<dbReference type="PANTHER" id="PTHR12383">
    <property type="entry name" value="PROTEASE FAMILY S26 MITOCHONDRIAL INNER MEMBRANE PROTEASE-RELATED"/>
    <property type="match status" value="1"/>
</dbReference>
<dbReference type="Gene3D" id="2.10.109.10">
    <property type="entry name" value="Umud Fragment, subunit A"/>
    <property type="match status" value="1"/>
</dbReference>
<feature type="domain" description="Peptidase S26" evidence="8">
    <location>
        <begin position="118"/>
        <end position="159"/>
    </location>
</feature>
<dbReference type="GO" id="GO:0004252">
    <property type="term" value="F:serine-type endopeptidase activity"/>
    <property type="evidence" value="ECO:0007669"/>
    <property type="project" value="InterPro"/>
</dbReference>
<evidence type="ECO:0000313" key="10">
    <source>
        <dbReference type="Proteomes" id="UP001194468"/>
    </source>
</evidence>
<dbReference type="PANTHER" id="PTHR12383:SF16">
    <property type="entry name" value="MITOCHONDRIAL INNER MEMBRANE PROTEASE SUBUNIT 1"/>
    <property type="match status" value="1"/>
</dbReference>
<dbReference type="InterPro" id="IPR036286">
    <property type="entry name" value="LexA/Signal_pep-like_sf"/>
</dbReference>
<evidence type="ECO:0000256" key="1">
    <source>
        <dbReference type="ARBA" id="ARBA00004273"/>
    </source>
</evidence>
<dbReference type="GO" id="GO:0006627">
    <property type="term" value="P:protein processing involved in protein targeting to mitochondrion"/>
    <property type="evidence" value="ECO:0007669"/>
    <property type="project" value="TreeGrafter"/>
</dbReference>
<evidence type="ECO:0000256" key="6">
    <source>
        <dbReference type="ARBA" id="ARBA00038445"/>
    </source>
</evidence>
<dbReference type="GO" id="GO:0006465">
    <property type="term" value="P:signal peptide processing"/>
    <property type="evidence" value="ECO:0007669"/>
    <property type="project" value="InterPro"/>
</dbReference>
<sequence length="170" mass="18483">MTQSWFLAHATQFKVLRNVAVGCIHAVNIVCIFHLFKEHIGSPCLTDGPSMLPTFETTGEIAIESILSHRLAPYNLTRGELVSLRSPMKPNRIICKRIIGLPGDVVCVDPTGLKAPSREHVVVPKGHVWIAGDNAACSTDSRDYGPVSVGLIRGRIIARVCCLSMSVKIV</sequence>
<reference evidence="9" key="1">
    <citation type="submission" date="2019-10" db="EMBL/GenBank/DDBJ databases">
        <authorList>
            <consortium name="DOE Joint Genome Institute"/>
            <person name="Kuo A."/>
            <person name="Miyauchi S."/>
            <person name="Kiss E."/>
            <person name="Drula E."/>
            <person name="Kohler A."/>
            <person name="Sanchez-Garcia M."/>
            <person name="Andreopoulos B."/>
            <person name="Barry K.W."/>
            <person name="Bonito G."/>
            <person name="Buee M."/>
            <person name="Carver A."/>
            <person name="Chen C."/>
            <person name="Cichocki N."/>
            <person name="Clum A."/>
            <person name="Culley D."/>
            <person name="Crous P.W."/>
            <person name="Fauchery L."/>
            <person name="Girlanda M."/>
            <person name="Hayes R."/>
            <person name="Keri Z."/>
            <person name="LaButti K."/>
            <person name="Lipzen A."/>
            <person name="Lombard V."/>
            <person name="Magnuson J."/>
            <person name="Maillard F."/>
            <person name="Morin E."/>
            <person name="Murat C."/>
            <person name="Nolan M."/>
            <person name="Ohm R."/>
            <person name="Pangilinan J."/>
            <person name="Pereira M."/>
            <person name="Perotto S."/>
            <person name="Peter M."/>
            <person name="Riley R."/>
            <person name="Sitrit Y."/>
            <person name="Stielow B."/>
            <person name="Szollosi G."/>
            <person name="Zifcakova L."/>
            <person name="Stursova M."/>
            <person name="Spatafora J.W."/>
            <person name="Tedersoo L."/>
            <person name="Vaario L.-M."/>
            <person name="Yamada A."/>
            <person name="Yan M."/>
            <person name="Wang P."/>
            <person name="Xu J."/>
            <person name="Bruns T."/>
            <person name="Baldrian P."/>
            <person name="Vilgalys R."/>
            <person name="Henrissat B."/>
            <person name="Grigoriev I.V."/>
            <person name="Hibbett D."/>
            <person name="Nagy L.G."/>
            <person name="Martin F.M."/>
        </authorList>
    </citation>
    <scope>NUCLEOTIDE SEQUENCE</scope>
    <source>
        <strain evidence="9">BED1</strain>
    </source>
</reference>
<evidence type="ECO:0000256" key="4">
    <source>
        <dbReference type="ARBA" id="ARBA00023128"/>
    </source>
</evidence>
<reference evidence="9" key="2">
    <citation type="journal article" date="2020" name="Nat. Commun.">
        <title>Large-scale genome sequencing of mycorrhizal fungi provides insights into the early evolution of symbiotic traits.</title>
        <authorList>
            <person name="Miyauchi S."/>
            <person name="Kiss E."/>
            <person name="Kuo A."/>
            <person name="Drula E."/>
            <person name="Kohler A."/>
            <person name="Sanchez-Garcia M."/>
            <person name="Morin E."/>
            <person name="Andreopoulos B."/>
            <person name="Barry K.W."/>
            <person name="Bonito G."/>
            <person name="Buee M."/>
            <person name="Carver A."/>
            <person name="Chen C."/>
            <person name="Cichocki N."/>
            <person name="Clum A."/>
            <person name="Culley D."/>
            <person name="Crous P.W."/>
            <person name="Fauchery L."/>
            <person name="Girlanda M."/>
            <person name="Hayes R.D."/>
            <person name="Keri Z."/>
            <person name="LaButti K."/>
            <person name="Lipzen A."/>
            <person name="Lombard V."/>
            <person name="Magnuson J."/>
            <person name="Maillard F."/>
            <person name="Murat C."/>
            <person name="Nolan M."/>
            <person name="Ohm R.A."/>
            <person name="Pangilinan J."/>
            <person name="Pereira M.F."/>
            <person name="Perotto S."/>
            <person name="Peter M."/>
            <person name="Pfister S."/>
            <person name="Riley R."/>
            <person name="Sitrit Y."/>
            <person name="Stielow J.B."/>
            <person name="Szollosi G."/>
            <person name="Zifcakova L."/>
            <person name="Stursova M."/>
            <person name="Spatafora J.W."/>
            <person name="Tedersoo L."/>
            <person name="Vaario L.M."/>
            <person name="Yamada A."/>
            <person name="Yan M."/>
            <person name="Wang P."/>
            <person name="Xu J."/>
            <person name="Bruns T."/>
            <person name="Baldrian P."/>
            <person name="Vilgalys R."/>
            <person name="Dunand C."/>
            <person name="Henrissat B."/>
            <person name="Grigoriev I.V."/>
            <person name="Hibbett D."/>
            <person name="Nagy L.G."/>
            <person name="Martin F.M."/>
        </authorList>
    </citation>
    <scope>NUCLEOTIDE SEQUENCE</scope>
    <source>
        <strain evidence="9">BED1</strain>
    </source>
</reference>
<keyword evidence="4" id="KW-0496">Mitochondrion</keyword>
<dbReference type="PROSITE" id="PS00761">
    <property type="entry name" value="SPASE_I_3"/>
    <property type="match status" value="1"/>
</dbReference>
<proteinExistence type="inferred from homology"/>
<comment type="subcellular location">
    <subcellularLocation>
        <location evidence="1">Mitochondrion inner membrane</location>
    </subcellularLocation>
</comment>